<evidence type="ECO:0000256" key="3">
    <source>
        <dbReference type="ARBA" id="ARBA00022989"/>
    </source>
</evidence>
<feature type="transmembrane region" description="Helical" evidence="5">
    <location>
        <begin position="244"/>
        <end position="266"/>
    </location>
</feature>
<dbReference type="CDD" id="cd16914">
    <property type="entry name" value="EcfT"/>
    <property type="match status" value="1"/>
</dbReference>
<comment type="caution">
    <text evidence="6">The sequence shown here is derived from an EMBL/GenBank/DDBJ whole genome shotgun (WGS) entry which is preliminary data.</text>
</comment>
<dbReference type="AlphaFoldDB" id="A0A2A3ZBB3"/>
<evidence type="ECO:0000256" key="2">
    <source>
        <dbReference type="ARBA" id="ARBA00022692"/>
    </source>
</evidence>
<feature type="transmembrane region" description="Helical" evidence="5">
    <location>
        <begin position="21"/>
        <end position="42"/>
    </location>
</feature>
<evidence type="ECO:0000313" key="6">
    <source>
        <dbReference type="EMBL" id="PCC48824.1"/>
    </source>
</evidence>
<gene>
    <name evidence="6" type="ORF">CIK62_16580</name>
</gene>
<organism evidence="6 7">
    <name type="scientific">Brevibacterium aurantiacum</name>
    <dbReference type="NCBI Taxonomy" id="273384"/>
    <lineage>
        <taxon>Bacteria</taxon>
        <taxon>Bacillati</taxon>
        <taxon>Actinomycetota</taxon>
        <taxon>Actinomycetes</taxon>
        <taxon>Micrococcales</taxon>
        <taxon>Brevibacteriaceae</taxon>
        <taxon>Brevibacterium</taxon>
    </lineage>
</organism>
<dbReference type="InterPro" id="IPR003339">
    <property type="entry name" value="ABC/ECF_trnsptr_transmembrane"/>
</dbReference>
<dbReference type="Pfam" id="PF02361">
    <property type="entry name" value="CbiQ"/>
    <property type="match status" value="1"/>
</dbReference>
<feature type="transmembrane region" description="Helical" evidence="5">
    <location>
        <begin position="113"/>
        <end position="136"/>
    </location>
</feature>
<evidence type="ECO:0008006" key="8">
    <source>
        <dbReference type="Google" id="ProtNLM"/>
    </source>
</evidence>
<dbReference type="PANTHER" id="PTHR33514:SF13">
    <property type="entry name" value="PROTEIN ABCI12, CHLOROPLASTIC"/>
    <property type="match status" value="1"/>
</dbReference>
<feature type="transmembrane region" description="Helical" evidence="5">
    <location>
        <begin position="48"/>
        <end position="66"/>
    </location>
</feature>
<sequence>MHEMRNAALVERLREPINLRNPIANVQPMNLLLMFLAVVLAGTLGPDWRWPLAVCAAFLIIGWCAGKGRAHTGAFIKLLLAIGLILFVLRALLTDGRPVMRLGPVAVTEEGLWAGLDFSLRVMVICAAVSLFFIVVPRPRLALAIERLGASPHASYLILASFQAITDLGKNTRVVLDAQKARGVETEKGIGNRVKAIFPVLAPVFLVALSQTEERAIALEARAFNVRSPKTALLQERSVPVAEWVAVGTVVVACIVVTIGGATGWFSLV</sequence>
<evidence type="ECO:0000256" key="5">
    <source>
        <dbReference type="SAM" id="Phobius"/>
    </source>
</evidence>
<keyword evidence="2 5" id="KW-0812">Transmembrane</keyword>
<dbReference type="Proteomes" id="UP000217720">
    <property type="component" value="Unassembled WGS sequence"/>
</dbReference>
<reference evidence="6 7" key="1">
    <citation type="journal article" date="2017" name="Elife">
        <title>Extensive horizontal gene transfer in cheese-associated bacteria.</title>
        <authorList>
            <person name="Bonham K.S."/>
            <person name="Wolfe B.E."/>
            <person name="Dutton R.J."/>
        </authorList>
    </citation>
    <scope>NUCLEOTIDE SEQUENCE [LARGE SCALE GENOMIC DNA]</scope>
    <source>
        <strain evidence="6 7">900_6</strain>
    </source>
</reference>
<evidence type="ECO:0000256" key="1">
    <source>
        <dbReference type="ARBA" id="ARBA00004141"/>
    </source>
</evidence>
<dbReference type="PANTHER" id="PTHR33514">
    <property type="entry name" value="PROTEIN ABCI12, CHLOROPLASTIC"/>
    <property type="match status" value="1"/>
</dbReference>
<evidence type="ECO:0000313" key="7">
    <source>
        <dbReference type="Proteomes" id="UP000217720"/>
    </source>
</evidence>
<name>A0A2A3ZBB3_BREAU</name>
<evidence type="ECO:0000256" key="4">
    <source>
        <dbReference type="ARBA" id="ARBA00023136"/>
    </source>
</evidence>
<dbReference type="EMBL" id="NRGO01000026">
    <property type="protein sequence ID" value="PCC48824.1"/>
    <property type="molecule type" value="Genomic_DNA"/>
</dbReference>
<feature type="transmembrane region" description="Helical" evidence="5">
    <location>
        <begin position="73"/>
        <end position="93"/>
    </location>
</feature>
<keyword evidence="3 5" id="KW-1133">Transmembrane helix</keyword>
<comment type="subcellular location">
    <subcellularLocation>
        <location evidence="1">Membrane</location>
        <topology evidence="1">Multi-pass membrane protein</topology>
    </subcellularLocation>
</comment>
<keyword evidence="4 5" id="KW-0472">Membrane</keyword>
<dbReference type="GO" id="GO:0005886">
    <property type="term" value="C:plasma membrane"/>
    <property type="evidence" value="ECO:0007669"/>
    <property type="project" value="UniProtKB-ARBA"/>
</dbReference>
<accession>A0A2A3ZBB3</accession>
<protein>
    <recommendedName>
        <fullName evidence="8">Energy-coupling factor transporter transmembrane protein EcfT</fullName>
    </recommendedName>
</protein>
<proteinExistence type="predicted"/>